<dbReference type="EMBL" id="CP013254">
    <property type="protein sequence ID" value="ALU39643.1"/>
    <property type="molecule type" value="Genomic_DNA"/>
</dbReference>
<feature type="transmembrane region" description="Helical" evidence="7">
    <location>
        <begin position="93"/>
        <end position="113"/>
    </location>
</feature>
<evidence type="ECO:0000256" key="1">
    <source>
        <dbReference type="ARBA" id="ARBA00004141"/>
    </source>
</evidence>
<evidence type="ECO:0000256" key="3">
    <source>
        <dbReference type="ARBA" id="ARBA00022679"/>
    </source>
</evidence>
<dbReference type="Pfam" id="PF02397">
    <property type="entry name" value="Bac_transf"/>
    <property type="match status" value="1"/>
</dbReference>
<dbReference type="EMBL" id="BJZR01000019">
    <property type="protein sequence ID" value="GEO91721.1"/>
    <property type="molecule type" value="Genomic_DNA"/>
</dbReference>
<dbReference type="RefSeq" id="WP_058858354.1">
    <property type="nucleotide sequence ID" value="NZ_BJZR01000019.1"/>
</dbReference>
<dbReference type="GO" id="GO:0016780">
    <property type="term" value="F:phosphotransferase activity, for other substituted phosphate groups"/>
    <property type="evidence" value="ECO:0007669"/>
    <property type="project" value="TreeGrafter"/>
</dbReference>
<reference evidence="10 12" key="2">
    <citation type="submission" date="2019-07" db="EMBL/GenBank/DDBJ databases">
        <title>Whole genome shotgun sequence of Kocuria flava NBRC 107626.</title>
        <authorList>
            <person name="Hosoyama A."/>
            <person name="Uohara A."/>
            <person name="Ohji S."/>
            <person name="Ichikawa N."/>
        </authorList>
    </citation>
    <scope>NUCLEOTIDE SEQUENCE [LARGE SCALE GENOMIC DNA]</scope>
    <source>
        <strain evidence="10 12">NBRC 107626</strain>
    </source>
</reference>
<evidence type="ECO:0000313" key="12">
    <source>
        <dbReference type="Proteomes" id="UP000321155"/>
    </source>
</evidence>
<comment type="subcellular location">
    <subcellularLocation>
        <location evidence="1">Membrane</location>
        <topology evidence="1">Multi-pass membrane protein</topology>
    </subcellularLocation>
</comment>
<evidence type="ECO:0000313" key="9">
    <source>
        <dbReference type="EMBL" id="ALU39643.1"/>
    </source>
</evidence>
<dbReference type="Pfam" id="PF13727">
    <property type="entry name" value="CoA_binding_3"/>
    <property type="match status" value="1"/>
</dbReference>
<dbReference type="InterPro" id="IPR003362">
    <property type="entry name" value="Bact_transf"/>
</dbReference>
<proteinExistence type="inferred from homology"/>
<dbReference type="Proteomes" id="UP000321155">
    <property type="component" value="Unassembled WGS sequence"/>
</dbReference>
<dbReference type="STRING" id="446860.AS188_07635"/>
<evidence type="ECO:0000259" key="8">
    <source>
        <dbReference type="Pfam" id="PF02397"/>
    </source>
</evidence>
<keyword evidence="12" id="KW-1185">Reference proteome</keyword>
<reference evidence="9 11" key="1">
    <citation type="submission" date="2015-11" db="EMBL/GenBank/DDBJ databases">
        <title>Complete Genome Sequence of Kocuria flava strain HO-9041.</title>
        <authorList>
            <person name="Zhou M."/>
            <person name="Dai J."/>
        </authorList>
    </citation>
    <scope>NUCLEOTIDE SEQUENCE [LARGE SCALE GENOMIC DNA]</scope>
    <source>
        <strain evidence="9 11">HO-9041</strain>
    </source>
</reference>
<gene>
    <name evidence="9" type="ORF">AS188_07635</name>
    <name evidence="10" type="ORF">KFL01_10270</name>
</gene>
<evidence type="ECO:0000256" key="5">
    <source>
        <dbReference type="ARBA" id="ARBA00022989"/>
    </source>
</evidence>
<sequence>MLKKNLSVRPAAWRERYIAAMRRADALAVAGALALTQLVRFGSGQERLELGPVPVPYWAVGIALAAAWWAFLELRGARDVRLIGYGTEEYRQVVSTTLVLFGGLAIASYALGIPMARGYIVAALPTGLVLLLAGRSLVRHRLIRARRAGTAMTRTLVVGRVPGVVEMVRSLQEHPESGFAPVAVYAPSSSFVLPASLAGVDVPPNLLPAGGRPGVEDIVAACREHRIETLVLAASAPLSSEEVRHLSWYLADEHVRLVLDTGLTDVAGPRIHTQHLAGLPLIHVSTPRLSRSRLLLKRAVDVAGAATALLLLAPVMAVLALIVKRHDGGPVLFAQERTGLDGRPFRMLKFRSMYPDAEERKAALMAQNDAKGGVLFFMADDPRVTGPGKWMRKYSLDELPQFLNVLRGEMSLVGPRPPLPSEVARYEAHVHRRLRVKPGITGLWQVSGRDDLDWDQAVRLDLYYVENWSPVQDLVILARTVRAVVAKEGAH</sequence>
<dbReference type="GO" id="GO:0016020">
    <property type="term" value="C:membrane"/>
    <property type="evidence" value="ECO:0007669"/>
    <property type="project" value="UniProtKB-SubCell"/>
</dbReference>
<dbReference type="PANTHER" id="PTHR30576:SF10">
    <property type="entry name" value="SLL5057 PROTEIN"/>
    <property type="match status" value="1"/>
</dbReference>
<evidence type="ECO:0000256" key="7">
    <source>
        <dbReference type="SAM" id="Phobius"/>
    </source>
</evidence>
<dbReference type="PANTHER" id="PTHR30576">
    <property type="entry name" value="COLANIC BIOSYNTHESIS UDP-GLUCOSE LIPID CARRIER TRANSFERASE"/>
    <property type="match status" value="1"/>
</dbReference>
<dbReference type="NCBIfam" id="TIGR03025">
    <property type="entry name" value="EPS_sugtrans"/>
    <property type="match status" value="1"/>
</dbReference>
<keyword evidence="5 7" id="KW-1133">Transmembrane helix</keyword>
<dbReference type="AlphaFoldDB" id="A0A0U3G980"/>
<feature type="domain" description="Bacterial sugar transferase" evidence="8">
    <location>
        <begin position="297"/>
        <end position="485"/>
    </location>
</feature>
<evidence type="ECO:0000256" key="2">
    <source>
        <dbReference type="ARBA" id="ARBA00006464"/>
    </source>
</evidence>
<dbReference type="InterPro" id="IPR017475">
    <property type="entry name" value="EPS_sugar_tfrase"/>
</dbReference>
<dbReference type="KEGG" id="kfv:AS188_07635"/>
<evidence type="ECO:0000313" key="10">
    <source>
        <dbReference type="EMBL" id="GEO91721.1"/>
    </source>
</evidence>
<evidence type="ECO:0000256" key="4">
    <source>
        <dbReference type="ARBA" id="ARBA00022692"/>
    </source>
</evidence>
<accession>A0A0U3G980</accession>
<feature type="transmembrane region" description="Helical" evidence="7">
    <location>
        <begin position="54"/>
        <end position="72"/>
    </location>
</feature>
<comment type="similarity">
    <text evidence="2">Belongs to the bacterial sugar transferase family.</text>
</comment>
<protein>
    <submittedName>
        <fullName evidence="9">Polyprenyl glycosylphosphotransferase</fullName>
    </submittedName>
</protein>
<keyword evidence="3 9" id="KW-0808">Transferase</keyword>
<keyword evidence="4 7" id="KW-0812">Transmembrane</keyword>
<organism evidence="9 11">
    <name type="scientific">Kocuria flava</name>
    <dbReference type="NCBI Taxonomy" id="446860"/>
    <lineage>
        <taxon>Bacteria</taxon>
        <taxon>Bacillati</taxon>
        <taxon>Actinomycetota</taxon>
        <taxon>Actinomycetes</taxon>
        <taxon>Micrococcales</taxon>
        <taxon>Micrococcaceae</taxon>
        <taxon>Kocuria</taxon>
    </lineage>
</organism>
<evidence type="ECO:0000313" key="11">
    <source>
        <dbReference type="Proteomes" id="UP000057181"/>
    </source>
</evidence>
<name>A0A0U3G980_9MICC</name>
<feature type="transmembrane region" description="Helical" evidence="7">
    <location>
        <begin position="299"/>
        <end position="323"/>
    </location>
</feature>
<evidence type="ECO:0000256" key="6">
    <source>
        <dbReference type="ARBA" id="ARBA00023136"/>
    </source>
</evidence>
<dbReference type="Proteomes" id="UP000057181">
    <property type="component" value="Chromosome"/>
</dbReference>
<keyword evidence="6 7" id="KW-0472">Membrane</keyword>
<feature type="transmembrane region" description="Helical" evidence="7">
    <location>
        <begin position="119"/>
        <end position="138"/>
    </location>
</feature>